<dbReference type="EMBL" id="JAVRRT010000001">
    <property type="protein sequence ID" value="KAK5175486.1"/>
    <property type="molecule type" value="Genomic_DNA"/>
</dbReference>
<accession>A0AAV9PNV4</accession>
<dbReference type="InterPro" id="IPR012933">
    <property type="entry name" value="HicA_mRNA_interferase"/>
</dbReference>
<dbReference type="Pfam" id="PF07927">
    <property type="entry name" value="HicA_toxin"/>
    <property type="match status" value="1"/>
</dbReference>
<dbReference type="GO" id="GO:0003729">
    <property type="term" value="F:mRNA binding"/>
    <property type="evidence" value="ECO:0007669"/>
    <property type="project" value="InterPro"/>
</dbReference>
<dbReference type="PANTHER" id="PTHR40788">
    <property type="entry name" value="CLR5 DOMAIN-CONTAINING PROTEIN-RELATED"/>
    <property type="match status" value="1"/>
</dbReference>
<evidence type="ECO:0000256" key="1">
    <source>
        <dbReference type="SAM" id="MobiDB-lite"/>
    </source>
</evidence>
<name>A0AAV9PNV4_9PEZI</name>
<dbReference type="Proteomes" id="UP001337655">
    <property type="component" value="Unassembled WGS sequence"/>
</dbReference>
<protein>
    <submittedName>
        <fullName evidence="2">Uncharacterized protein</fullName>
    </submittedName>
</protein>
<evidence type="ECO:0000313" key="3">
    <source>
        <dbReference type="Proteomes" id="UP001337655"/>
    </source>
</evidence>
<dbReference type="GeneID" id="89921975"/>
<sequence length="676" mass="77998">MFDNYQLKLAEYWEILIPEFNRHCVTMAGPHYGMKLVKWDPEKSHRWEIVGYQKAHHVLFAQREMMRFLRLMVKALLDENQSLDVTATPLAGDCASENTPAAPAASPKWDQLVQNGFFSFGVSSTQSIRASATQPFSAPPLFDPQRTLELVESMYRQSGDELEMAQTDPAYMRYLVRELAVTLYFERTDSKSCWQTYVDEIICNLFRRYIWWRQTLTECRRMVDSHEAHKREPSRETRMRYEHDVYALWGVTTEHLVQQILMVEYSLPFQRGFERNYDWGSIIKEDGTRAPTINDGDAFHTDKLFWSLKSLGFDDYREFTMAPAFHFRVLDHHLQHANPKERSRLSDQLLRQVSEMAVLDDIRIDITCDRSWTREPSEPEIEMPLHRREFISGYQQNLRLPDIIAKTKVSQHLQAFYTDHQWPKGKMDSTWLERAVDSRKHLTRVWAAFRGGLKALQQRNGFPYEFIDQDWAALSAVESPAHLQVLEDEKQLFSAYMATKSSLASENLKPSPLSFQTSLPDRPQKFVGTPARSKKKTRRSGTTTDEAASPEEEFTISVEETTPTTTTAQDVNPCIPLKPENLALFDAMFSTYKVEVRSYAWKHFLQAMTEAGFAVVQGSGSAVSFKKEDGVIVFHRPHPEPTIDPVMLSSMGKRLKKWFGWGSGTFVALDEAFGAA</sequence>
<dbReference type="PANTHER" id="PTHR40788:SF1">
    <property type="entry name" value="IPA PROTEIN"/>
    <property type="match status" value="1"/>
</dbReference>
<gene>
    <name evidence="2" type="ORF">LTR77_000625</name>
</gene>
<dbReference type="AlphaFoldDB" id="A0AAV9PNV4"/>
<feature type="region of interest" description="Disordered" evidence="1">
    <location>
        <begin position="507"/>
        <end position="553"/>
    </location>
</feature>
<proteinExistence type="predicted"/>
<keyword evidence="3" id="KW-1185">Reference proteome</keyword>
<dbReference type="RefSeq" id="XP_064664124.1">
    <property type="nucleotide sequence ID" value="XM_064797890.1"/>
</dbReference>
<organism evidence="2 3">
    <name type="scientific">Saxophila tyrrhenica</name>
    <dbReference type="NCBI Taxonomy" id="1690608"/>
    <lineage>
        <taxon>Eukaryota</taxon>
        <taxon>Fungi</taxon>
        <taxon>Dikarya</taxon>
        <taxon>Ascomycota</taxon>
        <taxon>Pezizomycotina</taxon>
        <taxon>Dothideomycetes</taxon>
        <taxon>Dothideomycetidae</taxon>
        <taxon>Mycosphaerellales</taxon>
        <taxon>Extremaceae</taxon>
        <taxon>Saxophila</taxon>
    </lineage>
</organism>
<reference evidence="2 3" key="1">
    <citation type="submission" date="2023-08" db="EMBL/GenBank/DDBJ databases">
        <title>Black Yeasts Isolated from many extreme environments.</title>
        <authorList>
            <person name="Coleine C."/>
            <person name="Stajich J.E."/>
            <person name="Selbmann L."/>
        </authorList>
    </citation>
    <scope>NUCLEOTIDE SEQUENCE [LARGE SCALE GENOMIC DNA]</scope>
    <source>
        <strain evidence="2 3">CCFEE 5935</strain>
    </source>
</reference>
<comment type="caution">
    <text evidence="2">The sequence shown here is derived from an EMBL/GenBank/DDBJ whole genome shotgun (WGS) entry which is preliminary data.</text>
</comment>
<evidence type="ECO:0000313" key="2">
    <source>
        <dbReference type="EMBL" id="KAK5175486.1"/>
    </source>
</evidence>